<sequence>MLDFRTVNLQLEVASTDTERRLEGGRFNGNFRSTGTLTGRTQVTFPSGVSRHEAAISAFHFETKNDHHLEKLKIEPFISVEDASRRTLNVTVEAAFKDDSPGDDFQNTPFIMSTKILLLVDRE</sequence>
<gene>
    <name evidence="1" type="ORF">GRI35_13485</name>
</gene>
<proteinExistence type="predicted"/>
<dbReference type="AlphaFoldDB" id="A0A844ZAQ4"/>
<dbReference type="EMBL" id="WTYZ01000001">
    <property type="protein sequence ID" value="MXO84382.1"/>
    <property type="molecule type" value="Genomic_DNA"/>
</dbReference>
<accession>A0A844ZAQ4</accession>
<keyword evidence="2" id="KW-1185">Reference proteome</keyword>
<reference evidence="1 2" key="1">
    <citation type="submission" date="2019-12" db="EMBL/GenBank/DDBJ databases">
        <title>Genomic-based taxomic classification of the family Erythrobacteraceae.</title>
        <authorList>
            <person name="Xu L."/>
        </authorList>
    </citation>
    <scope>NUCLEOTIDE SEQUENCE [LARGE SCALE GENOMIC DNA]</scope>
    <source>
        <strain evidence="1 2">KCTC 42006</strain>
    </source>
</reference>
<evidence type="ECO:0000313" key="2">
    <source>
        <dbReference type="Proteomes" id="UP000460290"/>
    </source>
</evidence>
<dbReference type="RefSeq" id="WP_160614624.1">
    <property type="nucleotide sequence ID" value="NZ_JAUFQM010000001.1"/>
</dbReference>
<protein>
    <submittedName>
        <fullName evidence="1">Uncharacterized protein</fullName>
    </submittedName>
</protein>
<dbReference type="Proteomes" id="UP000460290">
    <property type="component" value="Unassembled WGS sequence"/>
</dbReference>
<evidence type="ECO:0000313" key="1">
    <source>
        <dbReference type="EMBL" id="MXO84382.1"/>
    </source>
</evidence>
<comment type="caution">
    <text evidence="1">The sequence shown here is derived from an EMBL/GenBank/DDBJ whole genome shotgun (WGS) entry which is preliminary data.</text>
</comment>
<organism evidence="1 2">
    <name type="scientific">Pontixanthobacter aestiaquae</name>
    <dbReference type="NCBI Taxonomy" id="1509367"/>
    <lineage>
        <taxon>Bacteria</taxon>
        <taxon>Pseudomonadati</taxon>
        <taxon>Pseudomonadota</taxon>
        <taxon>Alphaproteobacteria</taxon>
        <taxon>Sphingomonadales</taxon>
        <taxon>Erythrobacteraceae</taxon>
        <taxon>Pontixanthobacter</taxon>
    </lineage>
</organism>
<name>A0A844ZAQ4_9SPHN</name>